<dbReference type="AlphaFoldDB" id="A0A9P6D0R4"/>
<dbReference type="GO" id="GO:0001786">
    <property type="term" value="F:phosphatidylserine binding"/>
    <property type="evidence" value="ECO:0007669"/>
    <property type="project" value="TreeGrafter"/>
</dbReference>
<dbReference type="GO" id="GO:0005886">
    <property type="term" value="C:plasma membrane"/>
    <property type="evidence" value="ECO:0007669"/>
    <property type="project" value="TreeGrafter"/>
</dbReference>
<evidence type="ECO:0000313" key="6">
    <source>
        <dbReference type="Proteomes" id="UP000807469"/>
    </source>
</evidence>
<dbReference type="PANTHER" id="PTHR10502">
    <property type="entry name" value="ANNEXIN"/>
    <property type="match status" value="1"/>
</dbReference>
<name>A0A9P6D0R4_9AGAR</name>
<feature type="region of interest" description="Disordered" evidence="4">
    <location>
        <begin position="68"/>
        <end position="175"/>
    </location>
</feature>
<feature type="compositionally biased region" description="Low complexity" evidence="4">
    <location>
        <begin position="100"/>
        <end position="133"/>
    </location>
</feature>
<dbReference type="EMBL" id="MU155224">
    <property type="protein sequence ID" value="KAF9478913.1"/>
    <property type="molecule type" value="Genomic_DNA"/>
</dbReference>
<feature type="compositionally biased region" description="Pro residues" evidence="4">
    <location>
        <begin position="134"/>
        <end position="148"/>
    </location>
</feature>
<evidence type="ECO:0000313" key="5">
    <source>
        <dbReference type="EMBL" id="KAF9478913.1"/>
    </source>
</evidence>
<evidence type="ECO:0000256" key="3">
    <source>
        <dbReference type="ARBA" id="ARBA00023216"/>
    </source>
</evidence>
<comment type="similarity">
    <text evidence="1">Belongs to the annexin family.</text>
</comment>
<keyword evidence="2" id="KW-0677">Repeat</keyword>
<feature type="region of interest" description="Disordered" evidence="4">
    <location>
        <begin position="263"/>
        <end position="289"/>
    </location>
</feature>
<organism evidence="5 6">
    <name type="scientific">Pholiota conissans</name>
    <dbReference type="NCBI Taxonomy" id="109636"/>
    <lineage>
        <taxon>Eukaryota</taxon>
        <taxon>Fungi</taxon>
        <taxon>Dikarya</taxon>
        <taxon>Basidiomycota</taxon>
        <taxon>Agaricomycotina</taxon>
        <taxon>Agaricomycetes</taxon>
        <taxon>Agaricomycetidae</taxon>
        <taxon>Agaricales</taxon>
        <taxon>Agaricineae</taxon>
        <taxon>Strophariaceae</taxon>
        <taxon>Pholiota</taxon>
    </lineage>
</organism>
<evidence type="ECO:0000256" key="4">
    <source>
        <dbReference type="SAM" id="MobiDB-lite"/>
    </source>
</evidence>
<reference evidence="5" key="1">
    <citation type="submission" date="2020-11" db="EMBL/GenBank/DDBJ databases">
        <authorList>
            <consortium name="DOE Joint Genome Institute"/>
            <person name="Ahrendt S."/>
            <person name="Riley R."/>
            <person name="Andreopoulos W."/>
            <person name="Labutti K."/>
            <person name="Pangilinan J."/>
            <person name="Ruiz-Duenas F.J."/>
            <person name="Barrasa J.M."/>
            <person name="Sanchez-Garcia M."/>
            <person name="Camarero S."/>
            <person name="Miyauchi S."/>
            <person name="Serrano A."/>
            <person name="Linde D."/>
            <person name="Babiker R."/>
            <person name="Drula E."/>
            <person name="Ayuso-Fernandez I."/>
            <person name="Pacheco R."/>
            <person name="Padilla G."/>
            <person name="Ferreira P."/>
            <person name="Barriuso J."/>
            <person name="Kellner H."/>
            <person name="Castanera R."/>
            <person name="Alfaro M."/>
            <person name="Ramirez L."/>
            <person name="Pisabarro A.G."/>
            <person name="Kuo A."/>
            <person name="Tritt A."/>
            <person name="Lipzen A."/>
            <person name="He G."/>
            <person name="Yan M."/>
            <person name="Ng V."/>
            <person name="Cullen D."/>
            <person name="Martin F."/>
            <person name="Rosso M.-N."/>
            <person name="Henrissat B."/>
            <person name="Hibbett D."/>
            <person name="Martinez A.T."/>
            <person name="Grigoriev I.V."/>
        </authorList>
    </citation>
    <scope>NUCLEOTIDE SEQUENCE</scope>
    <source>
        <strain evidence="5">CIRM-BRFM 674</strain>
    </source>
</reference>
<accession>A0A9P6D0R4</accession>
<feature type="compositionally biased region" description="Low complexity" evidence="4">
    <location>
        <begin position="149"/>
        <end position="164"/>
    </location>
</feature>
<dbReference type="InterPro" id="IPR037104">
    <property type="entry name" value="Annexin_sf"/>
</dbReference>
<dbReference type="GO" id="GO:0012506">
    <property type="term" value="C:vesicle membrane"/>
    <property type="evidence" value="ECO:0007669"/>
    <property type="project" value="TreeGrafter"/>
</dbReference>
<dbReference type="GO" id="GO:0005634">
    <property type="term" value="C:nucleus"/>
    <property type="evidence" value="ECO:0007669"/>
    <property type="project" value="TreeGrafter"/>
</dbReference>
<dbReference type="GO" id="GO:0005544">
    <property type="term" value="F:calcium-dependent phospholipid binding"/>
    <property type="evidence" value="ECO:0007669"/>
    <property type="project" value="InterPro"/>
</dbReference>
<dbReference type="PROSITE" id="PS51897">
    <property type="entry name" value="ANNEXIN_2"/>
    <property type="match status" value="2"/>
</dbReference>
<feature type="compositionally biased region" description="Pro residues" evidence="4">
    <location>
        <begin position="1"/>
        <end position="21"/>
    </location>
</feature>
<dbReference type="GO" id="GO:0005509">
    <property type="term" value="F:calcium ion binding"/>
    <property type="evidence" value="ECO:0007669"/>
    <property type="project" value="InterPro"/>
</dbReference>
<protein>
    <submittedName>
        <fullName evidence="5">Annexin</fullName>
    </submittedName>
</protein>
<evidence type="ECO:0000256" key="1">
    <source>
        <dbReference type="ARBA" id="ARBA00007831"/>
    </source>
</evidence>
<dbReference type="OrthoDB" id="37886at2759"/>
<dbReference type="Proteomes" id="UP000807469">
    <property type="component" value="Unassembled WGS sequence"/>
</dbReference>
<dbReference type="PRINTS" id="PR00196">
    <property type="entry name" value="ANNEXIN"/>
</dbReference>
<feature type="compositionally biased region" description="Pro residues" evidence="4">
    <location>
        <begin position="68"/>
        <end position="99"/>
    </location>
</feature>
<dbReference type="Pfam" id="PF00191">
    <property type="entry name" value="Annexin"/>
    <property type="match status" value="3"/>
</dbReference>
<dbReference type="Gene3D" id="1.10.220.10">
    <property type="entry name" value="Annexin"/>
    <property type="match status" value="3"/>
</dbReference>
<sequence length="603" mass="64552">MRAPPAGAPPTGAPTGQPPYGSPGAPTPYAAPGQYPYPYGAYAPPQGAPGYYPPPPAPGQYYPAPGQYPYPGYYPPPGQYPPPPGQYPPPPGQYTPPAGPASGAQATPTGSAAAATPGATPAAAGAQAQYTPPAGAPPAGQYPPPPGAPYGIPQQPYGSPYAMPGFPPGGAPYGAYPPPPAPMHHADPLVYLGTAIPDPSAPPAPQGVQKVPGYDPSHDYIEILQATSGDIANETKRQSSSLSPLSVASPAKRSLSVSSVYSNHSANSESMPMPDIYPKPKTNSRPSAMTSAFNSLTSRTANMLTLETKYAVAVLKVLTRLNVFQMDALNDFFTGKLGVTLTDRIERTTTGNFSYAARLLTLGPLGADVDLIRKALAGFGTNEILLIELVLGRPGHELRWLKTGYKLRYGKDLVDAVKSDLSGKIERMFIMALNTQKPVDSPYNPIDHARVAADVEELHKASKKKEEQPFFEILINRSDQHISAVIALFGTQYKSLSKVIKKTFSGTIEQGLLHIMHGVKPKRDQQGIWRDAKMLEKSMAGLGTKDQQLVYRLIRAHWNPSRFEAVKDAYKRRYGKALENRVKGETSGTYRDMLVAILRSSEV</sequence>
<dbReference type="PANTHER" id="PTHR10502:SF102">
    <property type="entry name" value="ANNEXIN B11"/>
    <property type="match status" value="1"/>
</dbReference>
<dbReference type="SUPFAM" id="SSF47874">
    <property type="entry name" value="Annexin"/>
    <property type="match status" value="1"/>
</dbReference>
<dbReference type="InterPro" id="IPR001464">
    <property type="entry name" value="Annexin"/>
</dbReference>
<dbReference type="InterPro" id="IPR018502">
    <property type="entry name" value="Annexin_repeat"/>
</dbReference>
<feature type="compositionally biased region" description="Pro residues" evidence="4">
    <location>
        <begin position="165"/>
        <end position="175"/>
    </location>
</feature>
<dbReference type="SMART" id="SM00335">
    <property type="entry name" value="ANX"/>
    <property type="match status" value="3"/>
</dbReference>
<gene>
    <name evidence="5" type="ORF">BDN70DRAFT_933010</name>
</gene>
<evidence type="ECO:0000256" key="2">
    <source>
        <dbReference type="ARBA" id="ARBA00022737"/>
    </source>
</evidence>
<dbReference type="GO" id="GO:0005737">
    <property type="term" value="C:cytoplasm"/>
    <property type="evidence" value="ECO:0007669"/>
    <property type="project" value="TreeGrafter"/>
</dbReference>
<comment type="caution">
    <text evidence="5">The sequence shown here is derived from an EMBL/GenBank/DDBJ whole genome shotgun (WGS) entry which is preliminary data.</text>
</comment>
<keyword evidence="3" id="KW-0041">Annexin</keyword>
<feature type="region of interest" description="Disordered" evidence="4">
    <location>
        <begin position="1"/>
        <end position="29"/>
    </location>
</feature>
<proteinExistence type="inferred from homology"/>
<keyword evidence="6" id="KW-1185">Reference proteome</keyword>